<organism evidence="13 14">
    <name type="scientific">Chryseosolibacter histidini</name>
    <dbReference type="NCBI Taxonomy" id="2782349"/>
    <lineage>
        <taxon>Bacteria</taxon>
        <taxon>Pseudomonadati</taxon>
        <taxon>Bacteroidota</taxon>
        <taxon>Cytophagia</taxon>
        <taxon>Cytophagales</taxon>
        <taxon>Chryseotaleaceae</taxon>
        <taxon>Chryseosolibacter</taxon>
    </lineage>
</organism>
<evidence type="ECO:0000256" key="7">
    <source>
        <dbReference type="ARBA" id="ARBA00023237"/>
    </source>
</evidence>
<dbReference type="Pfam" id="PF13715">
    <property type="entry name" value="CarbopepD_reg_2"/>
    <property type="match status" value="1"/>
</dbReference>
<dbReference type="InterPro" id="IPR039426">
    <property type="entry name" value="TonB-dep_rcpt-like"/>
</dbReference>
<evidence type="ECO:0000259" key="11">
    <source>
        <dbReference type="Pfam" id="PF00593"/>
    </source>
</evidence>
<dbReference type="SUPFAM" id="SSF49464">
    <property type="entry name" value="Carboxypeptidase regulatory domain-like"/>
    <property type="match status" value="1"/>
</dbReference>
<keyword evidence="3 8" id="KW-1134">Transmembrane beta strand</keyword>
<dbReference type="Pfam" id="PF00593">
    <property type="entry name" value="TonB_dep_Rec_b-barrel"/>
    <property type="match status" value="1"/>
</dbReference>
<protein>
    <submittedName>
        <fullName evidence="13">TonB-dependent receptor</fullName>
    </submittedName>
</protein>
<dbReference type="InterPro" id="IPR037066">
    <property type="entry name" value="Plug_dom_sf"/>
</dbReference>
<keyword evidence="5 9" id="KW-0798">TonB box</keyword>
<dbReference type="NCBIfam" id="TIGR04056">
    <property type="entry name" value="OMP_RagA_SusC"/>
    <property type="match status" value="1"/>
</dbReference>
<dbReference type="InterPro" id="IPR008969">
    <property type="entry name" value="CarboxyPept-like_regulatory"/>
</dbReference>
<comment type="caution">
    <text evidence="13">The sequence shown here is derived from an EMBL/GenBank/DDBJ whole genome shotgun (WGS) entry which is preliminary data.</text>
</comment>
<dbReference type="Gene3D" id="2.40.170.20">
    <property type="entry name" value="TonB-dependent receptor, beta-barrel domain"/>
    <property type="match status" value="1"/>
</dbReference>
<dbReference type="SUPFAM" id="SSF56935">
    <property type="entry name" value="Porins"/>
    <property type="match status" value="1"/>
</dbReference>
<dbReference type="Pfam" id="PF07715">
    <property type="entry name" value="Plug"/>
    <property type="match status" value="1"/>
</dbReference>
<evidence type="ECO:0000313" key="13">
    <source>
        <dbReference type="EMBL" id="MBT1697684.1"/>
    </source>
</evidence>
<evidence type="ECO:0000256" key="1">
    <source>
        <dbReference type="ARBA" id="ARBA00004571"/>
    </source>
</evidence>
<dbReference type="Gene3D" id="2.170.130.10">
    <property type="entry name" value="TonB-dependent receptor, plug domain"/>
    <property type="match status" value="1"/>
</dbReference>
<gene>
    <name evidence="13" type="ORF">KK083_12405</name>
</gene>
<proteinExistence type="inferred from homology"/>
<dbReference type="NCBIfam" id="TIGR04057">
    <property type="entry name" value="SusC_RagA_signa"/>
    <property type="match status" value="1"/>
</dbReference>
<evidence type="ECO:0000256" key="3">
    <source>
        <dbReference type="ARBA" id="ARBA00022452"/>
    </source>
</evidence>
<feature type="signal peptide" evidence="10">
    <location>
        <begin position="1"/>
        <end position="21"/>
    </location>
</feature>
<keyword evidence="6 8" id="KW-0472">Membrane</keyword>
<keyword evidence="13" id="KW-0675">Receptor</keyword>
<name>A0AAP2DLE9_9BACT</name>
<dbReference type="InterPro" id="IPR023997">
    <property type="entry name" value="TonB-dep_OMP_SusC/RagA_CS"/>
</dbReference>
<evidence type="ECO:0000256" key="8">
    <source>
        <dbReference type="PROSITE-ProRule" id="PRU01360"/>
    </source>
</evidence>
<dbReference type="InterPro" id="IPR012910">
    <property type="entry name" value="Plug_dom"/>
</dbReference>
<accession>A0AAP2DLE9</accession>
<keyword evidence="14" id="KW-1185">Reference proteome</keyword>
<evidence type="ECO:0000256" key="2">
    <source>
        <dbReference type="ARBA" id="ARBA00022448"/>
    </source>
</evidence>
<dbReference type="Proteomes" id="UP001319200">
    <property type="component" value="Unassembled WGS sequence"/>
</dbReference>
<keyword evidence="2 8" id="KW-0813">Transport</keyword>
<feature type="chain" id="PRO_5042855908" evidence="10">
    <location>
        <begin position="22"/>
        <end position="1001"/>
    </location>
</feature>
<evidence type="ECO:0000256" key="6">
    <source>
        <dbReference type="ARBA" id="ARBA00023136"/>
    </source>
</evidence>
<dbReference type="InterPro" id="IPR036942">
    <property type="entry name" value="Beta-barrel_TonB_sf"/>
</dbReference>
<feature type="domain" description="TonB-dependent receptor plug" evidence="12">
    <location>
        <begin position="117"/>
        <end position="222"/>
    </location>
</feature>
<comment type="subcellular location">
    <subcellularLocation>
        <location evidence="1 8">Cell outer membrane</location>
        <topology evidence="1 8">Multi-pass membrane protein</topology>
    </subcellularLocation>
</comment>
<comment type="similarity">
    <text evidence="8 9">Belongs to the TonB-dependent receptor family.</text>
</comment>
<keyword evidence="10" id="KW-0732">Signal</keyword>
<evidence type="ECO:0000313" key="14">
    <source>
        <dbReference type="Proteomes" id="UP001319200"/>
    </source>
</evidence>
<dbReference type="RefSeq" id="WP_254163557.1">
    <property type="nucleotide sequence ID" value="NZ_JAHESF010000010.1"/>
</dbReference>
<evidence type="ECO:0000259" key="12">
    <source>
        <dbReference type="Pfam" id="PF07715"/>
    </source>
</evidence>
<keyword evidence="7 8" id="KW-0998">Cell outer membrane</keyword>
<evidence type="ECO:0000256" key="9">
    <source>
        <dbReference type="RuleBase" id="RU003357"/>
    </source>
</evidence>
<feature type="domain" description="TonB-dependent receptor-like beta-barrel" evidence="11">
    <location>
        <begin position="382"/>
        <end position="959"/>
    </location>
</feature>
<dbReference type="PROSITE" id="PS52016">
    <property type="entry name" value="TONB_DEPENDENT_REC_3"/>
    <property type="match status" value="1"/>
</dbReference>
<evidence type="ECO:0000256" key="4">
    <source>
        <dbReference type="ARBA" id="ARBA00022692"/>
    </source>
</evidence>
<dbReference type="InterPro" id="IPR023996">
    <property type="entry name" value="TonB-dep_OMP_SusC/RagA"/>
</dbReference>
<dbReference type="Gene3D" id="2.60.40.1120">
    <property type="entry name" value="Carboxypeptidase-like, regulatory domain"/>
    <property type="match status" value="1"/>
</dbReference>
<sequence length="1001" mass="109035">MRQLYAWILLCCMMGLPYADAAAQSQLQVSGKVTSNDVPVPGVSIHVKGTTSGVATDAQGEYVILLNDNNAVLVFSFIGYVTEEVQVNGRTVLDVAMTEDITTLSEVVVVGYGTDSRRNLTSTVTTVKPDELNRGAITDVGQLLQGKVPGLNITASGDPNKPAAVILRGASTINSSQGPFYVIDGILGADIATVAPDDIASIDVLKDAAATAIYGNRAANGVIMITTRRGKGDMQVSYSAYIGTEKVSNQLDMMDAAQLTAFNSKNGQAFTPADDKGANTNWQKEIERSAAFSQNHNLSIGGGTDRGSYHASLNYQTKEGILLNSDMKRVIAHLSLEQRALKDKVKFGLNVTNSNTDNSDLAYRNTILLQSASYLPVSPVKNADGTYFENFVKSGYYNPVAMLNHSEMGTKTNLVTGIFTTQVQLPFGLTYDINLSYQNSSYLFGSYLDKYFTSKYNNMYDNPDPGYSGHTLQTFGVNGQATRSAYQDSKKILETFVTWNKEFGDHNIKAVVGYTWQDNVIGDGFQATTSNFPVDDTGYNNLALSNPSTYNSGLYFSGSQAYQRTRLISDFARLNYNFKDKYLLQASVRRDGSSVFGKNNRWGTFPSVGAAWRISQEAFMQNQQLFGDLKLRVSYGVTGNSSGFNAYTAQFISGSAGTYYYNGVNLTAAYGPTQAANFDLQWEKTATANIGLDFAIFNDRVHGSVDVYDKKTTDMIYTYRVDPMVVPAGSIVANGGSLSNKGIELSLDAAMISAGDLTWNTGLGITHNKNEITKLTSPAFIGGDSVNVSFPEGGGQSGASLQLLKEGYPLGQFFTLQYAGKNEAGVSQYIDSNGAITTSPLRTDYHYAGNAQPKLLLGWTNNFRYKRFDLNFFIRGVFGNKIFNATRADLFRPSTAMTTNILVDAANESPADGNAYKYSTRFIESGDYIRFDNATLGYNVKIASNYIKTLRIYTSANNLFVITKFKGVDPEVNQGGIAPGVDYNNFYPKTRTFLLGAKISF</sequence>
<dbReference type="InterPro" id="IPR000531">
    <property type="entry name" value="Beta-barrel_TonB"/>
</dbReference>
<evidence type="ECO:0000256" key="10">
    <source>
        <dbReference type="SAM" id="SignalP"/>
    </source>
</evidence>
<dbReference type="AlphaFoldDB" id="A0AAP2DLE9"/>
<reference evidence="13 14" key="1">
    <citation type="submission" date="2021-05" db="EMBL/GenBank/DDBJ databases">
        <title>A Polyphasic approach of four new species of the genus Ohtaekwangia: Ohtaekwangia histidinii sp. nov., Ohtaekwangia cretensis sp. nov., Ohtaekwangia indiensis sp. nov., Ohtaekwangia reichenbachii sp. nov. from diverse environment.</title>
        <authorList>
            <person name="Octaviana S."/>
        </authorList>
    </citation>
    <scope>NUCLEOTIDE SEQUENCE [LARGE SCALE GENOMIC DNA]</scope>
    <source>
        <strain evidence="13 14">PWU4</strain>
    </source>
</reference>
<dbReference type="GO" id="GO:0009279">
    <property type="term" value="C:cell outer membrane"/>
    <property type="evidence" value="ECO:0007669"/>
    <property type="project" value="UniProtKB-SubCell"/>
</dbReference>
<dbReference type="EMBL" id="JAHESF010000010">
    <property type="protein sequence ID" value="MBT1697684.1"/>
    <property type="molecule type" value="Genomic_DNA"/>
</dbReference>
<keyword evidence="4 8" id="KW-0812">Transmembrane</keyword>
<evidence type="ECO:0000256" key="5">
    <source>
        <dbReference type="ARBA" id="ARBA00023077"/>
    </source>
</evidence>